<feature type="compositionally biased region" description="Low complexity" evidence="1">
    <location>
        <begin position="41"/>
        <end position="52"/>
    </location>
</feature>
<evidence type="ECO:0000313" key="2">
    <source>
        <dbReference type="EMBL" id="OZG51676.1"/>
    </source>
</evidence>
<name>A0A261EYD8_9BIFI</name>
<gene>
    <name evidence="2" type="ORF">PSSU_0883</name>
</gene>
<keyword evidence="3" id="KW-1185">Reference proteome</keyword>
<protein>
    <submittedName>
        <fullName evidence="2">Uncharacterized protein</fullName>
    </submittedName>
</protein>
<reference evidence="2 3" key="1">
    <citation type="journal article" date="2017" name="BMC Genomics">
        <title>Comparative genomic and phylogenomic analyses of the Bifidobacteriaceae family.</title>
        <authorList>
            <person name="Lugli G.A."/>
            <person name="Milani C."/>
            <person name="Turroni F."/>
            <person name="Duranti S."/>
            <person name="Mancabelli L."/>
            <person name="Mangifesta M."/>
            <person name="Ferrario C."/>
            <person name="Modesto M."/>
            <person name="Mattarelli P."/>
            <person name="Jiri K."/>
            <person name="van Sinderen D."/>
            <person name="Ventura M."/>
        </authorList>
    </citation>
    <scope>NUCLEOTIDE SEQUENCE [LARGE SCALE GENOMIC DNA]</scope>
    <source>
        <strain evidence="2 3">DSM 24744</strain>
    </source>
</reference>
<dbReference type="EMBL" id="MWWQ01000007">
    <property type="protein sequence ID" value="OZG51676.1"/>
    <property type="molecule type" value="Genomic_DNA"/>
</dbReference>
<feature type="compositionally biased region" description="Pro residues" evidence="1">
    <location>
        <begin position="83"/>
        <end position="98"/>
    </location>
</feature>
<organism evidence="2 3">
    <name type="scientific">Pseudoscardovia suis</name>
    <dbReference type="NCBI Taxonomy" id="987063"/>
    <lineage>
        <taxon>Bacteria</taxon>
        <taxon>Bacillati</taxon>
        <taxon>Actinomycetota</taxon>
        <taxon>Actinomycetes</taxon>
        <taxon>Bifidobacteriales</taxon>
        <taxon>Bifidobacteriaceae</taxon>
        <taxon>Pseudoscardovia</taxon>
    </lineage>
</organism>
<evidence type="ECO:0000256" key="1">
    <source>
        <dbReference type="SAM" id="MobiDB-lite"/>
    </source>
</evidence>
<feature type="compositionally biased region" description="Basic and acidic residues" evidence="1">
    <location>
        <begin position="53"/>
        <end position="73"/>
    </location>
</feature>
<dbReference type="AlphaFoldDB" id="A0A261EYD8"/>
<feature type="compositionally biased region" description="Low complexity" evidence="1">
    <location>
        <begin position="107"/>
        <end position="130"/>
    </location>
</feature>
<accession>A0A261EYD8</accession>
<proteinExistence type="predicted"/>
<feature type="region of interest" description="Disordered" evidence="1">
    <location>
        <begin position="1"/>
        <end position="163"/>
    </location>
</feature>
<sequence length="192" mass="21692">MKHTGKGHRTKTGTGSSPPAPTHKRRRPRPTGNQMTCKVAQNTLLSSQTTTTHEARRPDPAGRRPSKQQEKNIHHPPQKHKPPTNPHPQNPTNKPPPTACRTHPQTHHTTTQNNPQTHPQTPKTPQQKQKPACRVLRPRGLRLNRPPYRSTRFPTGVSPVPRNLLTRNKAASLAPCLRPACPMRRPRRHVQR</sequence>
<comment type="caution">
    <text evidence="2">The sequence shown here is derived from an EMBL/GenBank/DDBJ whole genome shotgun (WGS) entry which is preliminary data.</text>
</comment>
<feature type="compositionally biased region" description="Basic residues" evidence="1">
    <location>
        <begin position="1"/>
        <end position="11"/>
    </location>
</feature>
<evidence type="ECO:0000313" key="3">
    <source>
        <dbReference type="Proteomes" id="UP000216454"/>
    </source>
</evidence>
<dbReference type="Proteomes" id="UP000216454">
    <property type="component" value="Unassembled WGS sequence"/>
</dbReference>
<feature type="compositionally biased region" description="Polar residues" evidence="1">
    <location>
        <begin position="31"/>
        <end position="40"/>
    </location>
</feature>